<accession>A0A2J0SPK8</accession>
<dbReference type="InterPro" id="IPR004046">
    <property type="entry name" value="GST_C"/>
</dbReference>
<feature type="domain" description="GST C-terminal" evidence="2">
    <location>
        <begin position="87"/>
        <end position="210"/>
    </location>
</feature>
<dbReference type="SUPFAM" id="SSF52833">
    <property type="entry name" value="Thioredoxin-like"/>
    <property type="match status" value="1"/>
</dbReference>
<evidence type="ECO:0000313" key="5">
    <source>
        <dbReference type="Proteomes" id="UP000249614"/>
    </source>
</evidence>
<reference evidence="3" key="2">
    <citation type="submission" date="2018-09" db="EMBL/GenBank/DDBJ databases">
        <authorList>
            <person name="Groschel M."/>
            <person name="Kohl T."/>
            <person name="Conchillo-Sole O."/>
            <person name="Mamat U."/>
            <person name="Yero D."/>
            <person name="Niemann S."/>
            <person name="Daura X."/>
            <person name="Gibert I."/>
        </authorList>
    </citation>
    <scope>NUCLEOTIDE SEQUENCE</scope>
    <source>
        <strain evidence="3">OG156</strain>
    </source>
</reference>
<dbReference type="OrthoDB" id="5740960at2"/>
<dbReference type="Proteomes" id="UP000249614">
    <property type="component" value="Unassembled WGS sequence"/>
</dbReference>
<organism evidence="3 6">
    <name type="scientific">Stenotrophomonas maltophilia</name>
    <name type="common">Pseudomonas maltophilia</name>
    <name type="synonym">Xanthomonas maltophilia</name>
    <dbReference type="NCBI Taxonomy" id="40324"/>
    <lineage>
        <taxon>Bacteria</taxon>
        <taxon>Pseudomonadati</taxon>
        <taxon>Pseudomonadota</taxon>
        <taxon>Gammaproteobacteria</taxon>
        <taxon>Lysobacterales</taxon>
        <taxon>Lysobacteraceae</taxon>
        <taxon>Stenotrophomonas</taxon>
        <taxon>Stenotrophomonas maltophilia group</taxon>
    </lineage>
</organism>
<dbReference type="GO" id="GO:0016740">
    <property type="term" value="F:transferase activity"/>
    <property type="evidence" value="ECO:0007669"/>
    <property type="project" value="UniProtKB-KW"/>
</dbReference>
<dbReference type="PROSITE" id="PS50405">
    <property type="entry name" value="GST_CTER"/>
    <property type="match status" value="1"/>
</dbReference>
<dbReference type="Pfam" id="PF02798">
    <property type="entry name" value="GST_N"/>
    <property type="match status" value="1"/>
</dbReference>
<dbReference type="EMBL" id="LXXM01000233">
    <property type="protein sequence ID" value="PZS87378.1"/>
    <property type="molecule type" value="Genomic_DNA"/>
</dbReference>
<evidence type="ECO:0000313" key="6">
    <source>
        <dbReference type="Proteomes" id="UP000822271"/>
    </source>
</evidence>
<dbReference type="RefSeq" id="WP_049429427.1">
    <property type="nucleotide sequence ID" value="NZ_CP154630.1"/>
</dbReference>
<feature type="domain" description="GST N-terminal" evidence="1">
    <location>
        <begin position="1"/>
        <end position="81"/>
    </location>
</feature>
<keyword evidence="4" id="KW-0808">Transferase</keyword>
<sequence>MSTTLYGSTSTAALVVHWLLIELGIEHELVLLDFDTREHKSAQYLALNPAGVVPTLLIDGLVLTEAAAIALYLADRHPDAGLLPAVGTPQRADAYRWMFWCANTLQPAYRAWFYPNEVAGEANVEASREMARQRLEAAWQHVATHLQSHGPYLLGATPCVVDYMLVMLMRWSRNMPKPSDTWPVLKAHAASMKARPAFAEVYRREGITDWL</sequence>
<reference evidence="3" key="3">
    <citation type="journal article" date="2020" name="Front. Microbiol.">
        <title>Genetic Variants of the DSF Quorum Sensing System in Stenotrophomonas maltophilia Influence Virulence and Resistance Phenotypes Among Genotypically Diverse Clinical Isolates.</title>
        <authorList>
            <person name="Yero D."/>
            <person name="Huedo P."/>
            <person name="Conchillo-Sole O."/>
            <person name="Martinez-Servat S."/>
            <person name="Mamat U."/>
            <person name="Coves X."/>
            <person name="Llanas F."/>
            <person name="Roca I."/>
            <person name="Vila J."/>
            <person name="Schaible U.E."/>
            <person name="Daura X."/>
            <person name="Gibert I."/>
        </authorList>
    </citation>
    <scope>NUCLEOTIDE SEQUENCE</scope>
    <source>
        <strain evidence="3">OG156</strain>
    </source>
</reference>
<gene>
    <name evidence="4" type="ORF">A7X83_17600</name>
    <name evidence="3" type="ORF">D7Y33_17010</name>
</gene>
<proteinExistence type="predicted"/>
<dbReference type="CDD" id="cd03057">
    <property type="entry name" value="GST_N_Beta"/>
    <property type="match status" value="1"/>
</dbReference>
<dbReference type="Gene3D" id="1.20.1050.10">
    <property type="match status" value="1"/>
</dbReference>
<dbReference type="InterPro" id="IPR040079">
    <property type="entry name" value="Glutathione_S-Trfase"/>
</dbReference>
<dbReference type="Proteomes" id="UP000822271">
    <property type="component" value="Unassembled WGS sequence"/>
</dbReference>
<reference evidence="4 5" key="1">
    <citation type="submission" date="2016-05" db="EMBL/GenBank/DDBJ databases">
        <authorList>
            <person name="Lavstsen T."/>
            <person name="Jespersen J.S."/>
        </authorList>
    </citation>
    <scope>NUCLEOTIDE SEQUENCE [LARGE SCALE GENOMIC DNA]</scope>
    <source>
        <strain evidence="4 5">SM-5815</strain>
    </source>
</reference>
<dbReference type="SFLD" id="SFLDG00358">
    <property type="entry name" value="Main_(cytGST)"/>
    <property type="match status" value="1"/>
</dbReference>
<evidence type="ECO:0000313" key="3">
    <source>
        <dbReference type="EMBL" id="MBA0312683.1"/>
    </source>
</evidence>
<evidence type="ECO:0000259" key="2">
    <source>
        <dbReference type="PROSITE" id="PS50405"/>
    </source>
</evidence>
<comment type="caution">
    <text evidence="3">The sequence shown here is derived from an EMBL/GenBank/DDBJ whole genome shotgun (WGS) entry which is preliminary data.</text>
</comment>
<evidence type="ECO:0000259" key="1">
    <source>
        <dbReference type="PROSITE" id="PS50404"/>
    </source>
</evidence>
<dbReference type="EMBL" id="RAUE01000028">
    <property type="protein sequence ID" value="MBA0312683.1"/>
    <property type="molecule type" value="Genomic_DNA"/>
</dbReference>
<dbReference type="InterPro" id="IPR010987">
    <property type="entry name" value="Glutathione-S-Trfase_C-like"/>
</dbReference>
<dbReference type="Gene3D" id="3.40.30.10">
    <property type="entry name" value="Glutaredoxin"/>
    <property type="match status" value="1"/>
</dbReference>
<dbReference type="Pfam" id="PF14497">
    <property type="entry name" value="GST_C_3"/>
    <property type="match status" value="1"/>
</dbReference>
<dbReference type="PROSITE" id="PS50404">
    <property type="entry name" value="GST_NTER"/>
    <property type="match status" value="1"/>
</dbReference>
<dbReference type="AlphaFoldDB" id="A0A2J0SPK8"/>
<dbReference type="PANTHER" id="PTHR44051:SF21">
    <property type="entry name" value="GLUTATHIONE S-TRANSFERASE FAMILY PROTEIN"/>
    <property type="match status" value="1"/>
</dbReference>
<dbReference type="InterPro" id="IPR036282">
    <property type="entry name" value="Glutathione-S-Trfase_C_sf"/>
</dbReference>
<dbReference type="InterPro" id="IPR036249">
    <property type="entry name" value="Thioredoxin-like_sf"/>
</dbReference>
<evidence type="ECO:0000313" key="4">
    <source>
        <dbReference type="EMBL" id="PZS87378.1"/>
    </source>
</evidence>
<dbReference type="SFLD" id="SFLDG01150">
    <property type="entry name" value="Main.1:_Beta-like"/>
    <property type="match status" value="1"/>
</dbReference>
<dbReference type="SFLD" id="SFLDS00019">
    <property type="entry name" value="Glutathione_Transferase_(cytos"/>
    <property type="match status" value="1"/>
</dbReference>
<name>A0A2J0SPK8_STEMA</name>
<protein>
    <submittedName>
        <fullName evidence="3 4">Glutathione S-transferase</fullName>
    </submittedName>
</protein>
<dbReference type="SUPFAM" id="SSF47616">
    <property type="entry name" value="GST C-terminal domain-like"/>
    <property type="match status" value="1"/>
</dbReference>
<dbReference type="InterPro" id="IPR004045">
    <property type="entry name" value="Glutathione_S-Trfase_N"/>
</dbReference>
<dbReference type="PANTHER" id="PTHR44051">
    <property type="entry name" value="GLUTATHIONE S-TRANSFERASE-RELATED"/>
    <property type="match status" value="1"/>
</dbReference>
<dbReference type="CDD" id="cd03188">
    <property type="entry name" value="GST_C_Beta"/>
    <property type="match status" value="1"/>
</dbReference>